<dbReference type="HOGENOM" id="CLU_014785_0_1_9"/>
<comment type="similarity">
    <text evidence="2">Belongs to the peptidase S16 family.</text>
</comment>
<comment type="catalytic activity">
    <reaction evidence="2">
        <text>Hydrolysis of proteins in presence of ATP.</text>
        <dbReference type="EC" id="3.4.21.53"/>
    </reaction>
</comment>
<dbReference type="PROSITE" id="PS51786">
    <property type="entry name" value="LON_PROTEOLYTIC"/>
    <property type="match status" value="1"/>
</dbReference>
<dbReference type="GO" id="GO:0005524">
    <property type="term" value="F:ATP binding"/>
    <property type="evidence" value="ECO:0007669"/>
    <property type="project" value="InterPro"/>
</dbReference>
<dbReference type="AlphaFoldDB" id="A0A0A7FVH0"/>
<gene>
    <name evidence="5" type="ORF">U729_66</name>
</gene>
<dbReference type="InterPro" id="IPR020568">
    <property type="entry name" value="Ribosomal_Su5_D2-typ_SF"/>
</dbReference>
<dbReference type="PRINTS" id="PR00830">
    <property type="entry name" value="ENDOLAPTASE"/>
</dbReference>
<dbReference type="PANTHER" id="PTHR10046">
    <property type="entry name" value="ATP DEPENDENT LON PROTEASE FAMILY MEMBER"/>
    <property type="match status" value="1"/>
</dbReference>
<evidence type="ECO:0000256" key="3">
    <source>
        <dbReference type="SAM" id="Coils"/>
    </source>
</evidence>
<dbReference type="OrthoDB" id="9758568at2"/>
<dbReference type="GO" id="GO:0030163">
    <property type="term" value="P:protein catabolic process"/>
    <property type="evidence" value="ECO:0007669"/>
    <property type="project" value="InterPro"/>
</dbReference>
<dbReference type="SUPFAM" id="SSF54211">
    <property type="entry name" value="Ribosomal protein S5 domain 2-like"/>
    <property type="match status" value="1"/>
</dbReference>
<evidence type="ECO:0000259" key="4">
    <source>
        <dbReference type="PROSITE" id="PS51786"/>
    </source>
</evidence>
<dbReference type="InterPro" id="IPR014721">
    <property type="entry name" value="Ribsml_uS5_D2-typ_fold_subgr"/>
</dbReference>
<organism evidence="5 6">
    <name type="scientific">Clostridium baratii str. Sullivan</name>
    <dbReference type="NCBI Taxonomy" id="1415775"/>
    <lineage>
        <taxon>Bacteria</taxon>
        <taxon>Bacillati</taxon>
        <taxon>Bacillota</taxon>
        <taxon>Clostridia</taxon>
        <taxon>Eubacteriales</taxon>
        <taxon>Clostridiaceae</taxon>
        <taxon>Clostridium</taxon>
    </lineage>
</organism>
<feature type="active site" evidence="2">
    <location>
        <position position="679"/>
    </location>
</feature>
<name>A0A0A7FVH0_9CLOT</name>
<evidence type="ECO:0000313" key="5">
    <source>
        <dbReference type="EMBL" id="AIY83588.1"/>
    </source>
</evidence>
<sequence>MKRELTLNEIIYNIEYSNESENVNYVDIKEMINPYKEIKRALKIKRSGYNLYVIDSFSNDKIDGLVDLVRNEYKSLKPPSDICYATLEDSKKPFPIFLTSGKGNLLKKGIKKLKEDYTISFLDFLNASSDDEKDNIIEEVHLQRNKYIGELVEMSKNEGFDVKVTGGGFAFIPLNEGETMTEKEYDCLEREERGEILQKANKLKKKAEVILEDLKDLEISSVEKLKDILKKYLEESMEDTKDDLLLEFIADDDAYNYLEKLYLNIENDLIENYNIDIEDEEAKIEEVLSKYSIEVLIDNSKKEYPPVIYEDDPNSINLLGNIEYESQNGNYITDLSLINPGSLLEANGGCLIIRLSRLISNVNSYYYLKKALISGKVNFDSNRNCLELVSINGLKPEAIPIDVKVILIGDYESYNILYSNDEEFKTLFPLKCEVKEEIKKSNDVYKLMRKFILDKIKDMELLNVEEDGIKSIIRFLVREVSNRGKISVDYNRIENILVKADIIAKENNSNIITKKDIDDILYKEDDIENEYLDMYKENKIFINTEGKVIGNINGLAVLDTGTYRFGKPLRITCVAIKGSGEVIDIHKEAKLSGKIHEKSIKILQSLLSSKISKYNSLPIDLHLSFEQSYGMIEGDSASVAEMVVMLSAISKKGIKQNIAVTGSLNQFGEVQPIGGVNEKIEGFFNVCKTVSSYKGKGVLIPDTNKNELILKPEIEDAVKKGDFHIYVMSNLEDAIETLILDDDENIEDFYSLIQDELKKYKD</sequence>
<dbReference type="InterPro" id="IPR046843">
    <property type="entry name" value="LonB_AAA-LID"/>
</dbReference>
<feature type="domain" description="Lon proteolytic" evidence="4">
    <location>
        <begin position="546"/>
        <end position="741"/>
    </location>
</feature>
<evidence type="ECO:0000256" key="2">
    <source>
        <dbReference type="PROSITE-ProRule" id="PRU01122"/>
    </source>
</evidence>
<dbReference type="GO" id="GO:0006508">
    <property type="term" value="P:proteolysis"/>
    <property type="evidence" value="ECO:0007669"/>
    <property type="project" value="UniProtKB-KW"/>
</dbReference>
<dbReference type="RefSeq" id="WP_039310615.1">
    <property type="nucleotide sequence ID" value="NZ_CP006905.1"/>
</dbReference>
<dbReference type="InterPro" id="IPR041699">
    <property type="entry name" value="AAA_32"/>
</dbReference>
<accession>A0A0A7FVH0</accession>
<feature type="active site" evidence="2">
    <location>
        <position position="636"/>
    </location>
</feature>
<dbReference type="GO" id="GO:0004252">
    <property type="term" value="F:serine-type endopeptidase activity"/>
    <property type="evidence" value="ECO:0007669"/>
    <property type="project" value="UniProtKB-UniRule"/>
</dbReference>
<dbReference type="Gene3D" id="3.30.230.10">
    <property type="match status" value="1"/>
</dbReference>
<dbReference type="eggNOG" id="COG1067">
    <property type="taxonomic scope" value="Bacteria"/>
</dbReference>
<dbReference type="Pfam" id="PF20436">
    <property type="entry name" value="LonB_AAA-LID"/>
    <property type="match status" value="1"/>
</dbReference>
<reference evidence="5 6" key="1">
    <citation type="journal article" date="2015" name="Infect. Genet. Evol.">
        <title>Genomic sequences of six botulinum neurotoxin-producing strains representing three clostridial species illustrate the mobility and diversity of botulinum neurotoxin genes.</title>
        <authorList>
            <person name="Smith T.J."/>
            <person name="Hill K.K."/>
            <person name="Xie G."/>
            <person name="Foley B.T."/>
            <person name="Williamson C.H."/>
            <person name="Foster J.T."/>
            <person name="Johnson S.L."/>
            <person name="Chertkov O."/>
            <person name="Teshima H."/>
            <person name="Gibbons H.S."/>
            <person name="Johnsky L.A."/>
            <person name="Karavis M.A."/>
            <person name="Smith L.A."/>
        </authorList>
    </citation>
    <scope>NUCLEOTIDE SEQUENCE [LARGE SCALE GENOMIC DNA]</scope>
    <source>
        <strain evidence="5">Sullivan</strain>
    </source>
</reference>
<dbReference type="InterPro" id="IPR008269">
    <property type="entry name" value="Lon_proteolytic"/>
</dbReference>
<dbReference type="EMBL" id="CP006905">
    <property type="protein sequence ID" value="AIY83588.1"/>
    <property type="molecule type" value="Genomic_DNA"/>
</dbReference>
<proteinExistence type="inferred from homology"/>
<dbReference type="InterPro" id="IPR027065">
    <property type="entry name" value="Lon_Prtase"/>
</dbReference>
<dbReference type="Gene3D" id="1.10.8.60">
    <property type="match status" value="1"/>
</dbReference>
<keyword evidence="6" id="KW-1185">Reference proteome</keyword>
<keyword evidence="1 2" id="KW-0645">Protease</keyword>
<dbReference type="EC" id="3.4.21.53" evidence="2"/>
<evidence type="ECO:0000256" key="1">
    <source>
        <dbReference type="ARBA" id="ARBA00022670"/>
    </source>
</evidence>
<keyword evidence="3" id="KW-0175">Coiled coil</keyword>
<dbReference type="STRING" id="1561.NPD11_2914"/>
<feature type="coiled-coil region" evidence="3">
    <location>
        <begin position="263"/>
        <end position="290"/>
    </location>
</feature>
<protein>
    <recommendedName>
        <fullName evidence="2">endopeptidase La</fullName>
        <ecNumber evidence="2">3.4.21.53</ecNumber>
    </recommendedName>
</protein>
<dbReference type="Gene3D" id="3.40.50.300">
    <property type="entry name" value="P-loop containing nucleotide triphosphate hydrolases"/>
    <property type="match status" value="2"/>
</dbReference>
<dbReference type="KEGG" id="cbv:U729_66"/>
<dbReference type="Pfam" id="PF13654">
    <property type="entry name" value="AAA_32"/>
    <property type="match status" value="1"/>
</dbReference>
<dbReference type="Proteomes" id="UP000030635">
    <property type="component" value="Chromosome"/>
</dbReference>
<dbReference type="InterPro" id="IPR027417">
    <property type="entry name" value="P-loop_NTPase"/>
</dbReference>
<dbReference type="GO" id="GO:0004176">
    <property type="term" value="F:ATP-dependent peptidase activity"/>
    <property type="evidence" value="ECO:0007669"/>
    <property type="project" value="UniProtKB-UniRule"/>
</dbReference>
<dbReference type="Pfam" id="PF05362">
    <property type="entry name" value="Lon_C"/>
    <property type="match status" value="1"/>
</dbReference>
<evidence type="ECO:0000313" key="6">
    <source>
        <dbReference type="Proteomes" id="UP000030635"/>
    </source>
</evidence>
<keyword evidence="2" id="KW-0720">Serine protease</keyword>
<keyword evidence="2" id="KW-0378">Hydrolase</keyword>